<dbReference type="InterPro" id="IPR015925">
    <property type="entry name" value="Ryanodine_IP3_receptor"/>
</dbReference>
<sequence length="59" mass="6806">DIVSALEERLRPLVQAELSVLVDVLHRPELLFPEHTEAHRKCESGGFICKYDELFLSQK</sequence>
<accession>A0ABD0R180</accession>
<proteinExistence type="predicted"/>
<feature type="non-terminal residue" evidence="1">
    <location>
        <position position="1"/>
    </location>
</feature>
<gene>
    <name evidence="1" type="ORF">M9458_014084</name>
</gene>
<dbReference type="AlphaFoldDB" id="A0ABD0R180"/>
<name>A0ABD0R180_CIRMR</name>
<dbReference type="PANTHER" id="PTHR45816">
    <property type="entry name" value="MIR DOMAIN-CONTAINING PROTEIN"/>
    <property type="match status" value="1"/>
</dbReference>
<dbReference type="Proteomes" id="UP001529510">
    <property type="component" value="Unassembled WGS sequence"/>
</dbReference>
<keyword evidence="2" id="KW-1185">Reference proteome</keyword>
<comment type="caution">
    <text evidence="1">The sequence shown here is derived from an EMBL/GenBank/DDBJ whole genome shotgun (WGS) entry which is preliminary data.</text>
</comment>
<dbReference type="PANTHER" id="PTHR45816:SF2">
    <property type="entry name" value="INOSITOL 1,4,5-TRISPHOSPHATE RECEPTOR"/>
    <property type="match status" value="1"/>
</dbReference>
<reference evidence="1 2" key="1">
    <citation type="submission" date="2024-05" db="EMBL/GenBank/DDBJ databases">
        <title>Genome sequencing and assembly of Indian major carp, Cirrhinus mrigala (Hamilton, 1822).</title>
        <authorList>
            <person name="Mohindra V."/>
            <person name="Chowdhury L.M."/>
            <person name="Lal K."/>
            <person name="Jena J.K."/>
        </authorList>
    </citation>
    <scope>NUCLEOTIDE SEQUENCE [LARGE SCALE GENOMIC DNA]</scope>
    <source>
        <strain evidence="1">CM1030</strain>
        <tissue evidence="1">Blood</tissue>
    </source>
</reference>
<dbReference type="EMBL" id="JAMKFB020000006">
    <property type="protein sequence ID" value="KAL0191386.1"/>
    <property type="molecule type" value="Genomic_DNA"/>
</dbReference>
<evidence type="ECO:0000313" key="1">
    <source>
        <dbReference type="EMBL" id="KAL0191386.1"/>
    </source>
</evidence>
<evidence type="ECO:0000313" key="2">
    <source>
        <dbReference type="Proteomes" id="UP001529510"/>
    </source>
</evidence>
<protein>
    <submittedName>
        <fullName evidence="1">Uncharacterized protein</fullName>
    </submittedName>
</protein>
<organism evidence="1 2">
    <name type="scientific">Cirrhinus mrigala</name>
    <name type="common">Mrigala</name>
    <dbReference type="NCBI Taxonomy" id="683832"/>
    <lineage>
        <taxon>Eukaryota</taxon>
        <taxon>Metazoa</taxon>
        <taxon>Chordata</taxon>
        <taxon>Craniata</taxon>
        <taxon>Vertebrata</taxon>
        <taxon>Euteleostomi</taxon>
        <taxon>Actinopterygii</taxon>
        <taxon>Neopterygii</taxon>
        <taxon>Teleostei</taxon>
        <taxon>Ostariophysi</taxon>
        <taxon>Cypriniformes</taxon>
        <taxon>Cyprinidae</taxon>
        <taxon>Labeoninae</taxon>
        <taxon>Labeonini</taxon>
        <taxon>Cirrhinus</taxon>
    </lineage>
</organism>